<dbReference type="OrthoDB" id="10398352at2759"/>
<dbReference type="SUPFAM" id="SSF57016">
    <property type="entry name" value="Plant lectins/antimicrobial peptides"/>
    <property type="match status" value="1"/>
</dbReference>
<keyword evidence="2" id="KW-1185">Reference proteome</keyword>
<name>A0A6S7G531_PARCT</name>
<dbReference type="AlphaFoldDB" id="A0A6S7G531"/>
<accession>A0A6S7G531</accession>
<organism evidence="1 2">
    <name type="scientific">Paramuricea clavata</name>
    <name type="common">Red gorgonian</name>
    <name type="synonym">Violescent sea-whip</name>
    <dbReference type="NCBI Taxonomy" id="317549"/>
    <lineage>
        <taxon>Eukaryota</taxon>
        <taxon>Metazoa</taxon>
        <taxon>Cnidaria</taxon>
        <taxon>Anthozoa</taxon>
        <taxon>Octocorallia</taxon>
        <taxon>Malacalcyonacea</taxon>
        <taxon>Plexauridae</taxon>
        <taxon>Paramuricea</taxon>
    </lineage>
</organism>
<dbReference type="EMBL" id="CACRXK020001294">
    <property type="protein sequence ID" value="CAB3988224.1"/>
    <property type="molecule type" value="Genomic_DNA"/>
</dbReference>
<evidence type="ECO:0000313" key="2">
    <source>
        <dbReference type="Proteomes" id="UP001152795"/>
    </source>
</evidence>
<protein>
    <submittedName>
        <fullName evidence="1">---NA</fullName>
    </submittedName>
</protein>
<dbReference type="CDD" id="cd00035">
    <property type="entry name" value="ChtBD1"/>
    <property type="match status" value="1"/>
</dbReference>
<evidence type="ECO:0000313" key="1">
    <source>
        <dbReference type="EMBL" id="CAB3988224.1"/>
    </source>
</evidence>
<dbReference type="InterPro" id="IPR036861">
    <property type="entry name" value="Endochitinase-like_sf"/>
</dbReference>
<gene>
    <name evidence="1" type="ORF">PACLA_8A073275</name>
</gene>
<comment type="caution">
    <text evidence="1">The sequence shown here is derived from an EMBL/GenBank/DDBJ whole genome shotgun (WGS) entry which is preliminary data.</text>
</comment>
<proteinExistence type="predicted"/>
<dbReference type="GO" id="GO:0008061">
    <property type="term" value="F:chitin binding"/>
    <property type="evidence" value="ECO:0007669"/>
    <property type="project" value="InterPro"/>
</dbReference>
<sequence length="206" mass="23185">MNSCLAKPCPLGFAFHSKVVNFKLQLDNNGAFSYSTTRSISGMENKAIAFVGCDNDHCCGCYGPVGGTKDYCAENCQAINGGTISKHVFTWFWVRSSLPKIVWKKCMDYKLKRNDGKLTWYKFVRGSVVPIEIVVVPDGTAAQKIPPVPGLLEYRKDNKKLYVRSNKSWNVIGEEKKVLLNLLCSPKLMNTPELNSFKDFPRLNKF</sequence>
<dbReference type="Proteomes" id="UP001152795">
    <property type="component" value="Unassembled WGS sequence"/>
</dbReference>
<reference evidence="1" key="1">
    <citation type="submission" date="2020-04" db="EMBL/GenBank/DDBJ databases">
        <authorList>
            <person name="Alioto T."/>
            <person name="Alioto T."/>
            <person name="Gomez Garrido J."/>
        </authorList>
    </citation>
    <scope>NUCLEOTIDE SEQUENCE</scope>
    <source>
        <strain evidence="1">A484AB</strain>
    </source>
</reference>